<accession>A0A7Z0HWI7</accession>
<dbReference type="AlphaFoldDB" id="A0A7Z0HWI7"/>
<name>A0A7Z0HWI7_9RHOB</name>
<protein>
    <submittedName>
        <fullName evidence="1">DUF2155 domain-containing protein</fullName>
    </submittedName>
</protein>
<evidence type="ECO:0000313" key="2">
    <source>
        <dbReference type="Proteomes" id="UP000529417"/>
    </source>
</evidence>
<dbReference type="EMBL" id="JACBXS010000002">
    <property type="protein sequence ID" value="NYS23640.1"/>
    <property type="molecule type" value="Genomic_DNA"/>
</dbReference>
<dbReference type="Proteomes" id="UP000529417">
    <property type="component" value="Unassembled WGS sequence"/>
</dbReference>
<reference evidence="1 2" key="1">
    <citation type="journal article" date="2000" name="Arch. Microbiol.">
        <title>Rhodobaca bogoriensis gen. nov. and sp. nov., an alkaliphilic purple nonsulfur bacterium from African Rift Valley soda lakes.</title>
        <authorList>
            <person name="Milford A.D."/>
            <person name="Achenbach L.A."/>
            <person name="Jung D.O."/>
            <person name="Madigan M.T."/>
        </authorList>
    </citation>
    <scope>NUCLEOTIDE SEQUENCE [LARGE SCALE GENOMIC DNA]</scope>
    <source>
        <strain evidence="1 2">2376</strain>
    </source>
</reference>
<gene>
    <name evidence="1" type="ORF">HUK65_01450</name>
</gene>
<dbReference type="RefSeq" id="WP_179904406.1">
    <property type="nucleotide sequence ID" value="NZ_JACBXS010000002.1"/>
</dbReference>
<organism evidence="1 2">
    <name type="scientific">Rhabdonatronobacter sediminivivens</name>
    <dbReference type="NCBI Taxonomy" id="2743469"/>
    <lineage>
        <taxon>Bacteria</taxon>
        <taxon>Pseudomonadati</taxon>
        <taxon>Pseudomonadota</taxon>
        <taxon>Alphaproteobacteria</taxon>
        <taxon>Rhodobacterales</taxon>
        <taxon>Paracoccaceae</taxon>
        <taxon>Rhabdonatronobacter</taxon>
    </lineage>
</organism>
<comment type="caution">
    <text evidence="1">The sequence shown here is derived from an EMBL/GenBank/DDBJ whole genome shotgun (WGS) entry which is preliminary data.</text>
</comment>
<proteinExistence type="predicted"/>
<dbReference type="InterPro" id="IPR019225">
    <property type="entry name" value="DUF2155"/>
</dbReference>
<dbReference type="Pfam" id="PF09923">
    <property type="entry name" value="DUF2155"/>
    <property type="match status" value="1"/>
</dbReference>
<evidence type="ECO:0000313" key="1">
    <source>
        <dbReference type="EMBL" id="NYS23640.1"/>
    </source>
</evidence>
<sequence length="115" mass="12256">MLSVAGLTGPAPASAPQVQRADSALLRGLDKIAGTSRDIALQVGGSAMLGPLRITLAECRYPPDDPTSEAFAWLTIRDERSETVLFDGWMIASSPALNALDHARYDVWVLGCNTD</sequence>
<keyword evidence="2" id="KW-1185">Reference proteome</keyword>